<dbReference type="Pfam" id="PF17667">
    <property type="entry name" value="Pkinase_fungal"/>
    <property type="match status" value="2"/>
</dbReference>
<dbReference type="Gene3D" id="1.10.510.10">
    <property type="entry name" value="Transferase(Phosphotransferase) domain 1"/>
    <property type="match status" value="1"/>
</dbReference>
<dbReference type="SUPFAM" id="SSF56112">
    <property type="entry name" value="Protein kinase-like (PK-like)"/>
    <property type="match status" value="1"/>
</dbReference>
<sequence>MVAKQVLGKDGFKPNKTPIDDLIGDKVLLRFTTTNGAYGEGVVHFKPPTSIEDLLGSIFTILSSIVRRFARPAQPGVSRAVINTYGIPNTNEKDEDGFRICPDIVVQAAGPSFTIPVQADSKRTGVRPSLNFGFSNRASHVSVRLESEVGAEKEIIDEHESYARIIFAKQPNRLYVRSLVVSESYARLVHFDRSGAQISPPFNIHNYPETLVRLVVGLSSVDECLVGLDDSVRRADLAGGTTNGTLKTMSPGGEVKPYDIVEELPTNADPFRGRATSCWRVKDPETAEEYVVKDSWQTEDVVPERELLKLVKGVPGVVQMVSDELGRGETKDFRCPSTVLQYKNRIASRIMMKLYGKSIVFFKSLLQFLSAIRDAVAAHQRIGADDIRILHRDISHNNVLLGKDGAPEGDRGVLIDLDLAFKATDENPLPLANYHLGPRLFQSRYVLYSRLIPQKHDYLDDLESFFYLPP</sequence>
<dbReference type="Proteomes" id="UP000298030">
    <property type="component" value="Unassembled WGS sequence"/>
</dbReference>
<evidence type="ECO:0000313" key="3">
    <source>
        <dbReference type="Proteomes" id="UP000298030"/>
    </source>
</evidence>
<organism evidence="2 3">
    <name type="scientific">Coprinellus micaceus</name>
    <name type="common">Glistening ink-cap mushroom</name>
    <name type="synonym">Coprinus micaceus</name>
    <dbReference type="NCBI Taxonomy" id="71717"/>
    <lineage>
        <taxon>Eukaryota</taxon>
        <taxon>Fungi</taxon>
        <taxon>Dikarya</taxon>
        <taxon>Basidiomycota</taxon>
        <taxon>Agaricomycotina</taxon>
        <taxon>Agaricomycetes</taxon>
        <taxon>Agaricomycetidae</taxon>
        <taxon>Agaricales</taxon>
        <taxon>Agaricineae</taxon>
        <taxon>Psathyrellaceae</taxon>
        <taxon>Coprinellus</taxon>
    </lineage>
</organism>
<dbReference type="EMBL" id="QPFP01000055">
    <property type="protein sequence ID" value="TEB25623.1"/>
    <property type="molecule type" value="Genomic_DNA"/>
</dbReference>
<dbReference type="OrthoDB" id="5584477at2759"/>
<evidence type="ECO:0000313" key="2">
    <source>
        <dbReference type="EMBL" id="TEB25623.1"/>
    </source>
</evidence>
<evidence type="ECO:0000259" key="1">
    <source>
        <dbReference type="Pfam" id="PF17667"/>
    </source>
</evidence>
<dbReference type="PANTHER" id="PTHR38248:SF2">
    <property type="entry name" value="FUNK1 11"/>
    <property type="match status" value="1"/>
</dbReference>
<gene>
    <name evidence="2" type="ORF">FA13DRAFT_1796322</name>
</gene>
<dbReference type="AlphaFoldDB" id="A0A4Y7SUS7"/>
<name>A0A4Y7SUS7_COPMI</name>
<feature type="domain" description="Fungal-type protein kinase" evidence="1">
    <location>
        <begin position="156"/>
        <end position="324"/>
    </location>
</feature>
<dbReference type="InterPro" id="IPR040976">
    <property type="entry name" value="Pkinase_fungal"/>
</dbReference>
<dbReference type="STRING" id="71717.A0A4Y7SUS7"/>
<proteinExistence type="predicted"/>
<feature type="domain" description="Fungal-type protein kinase" evidence="1">
    <location>
        <begin position="340"/>
        <end position="467"/>
    </location>
</feature>
<protein>
    <recommendedName>
        <fullName evidence="1">Fungal-type protein kinase domain-containing protein</fullName>
    </recommendedName>
</protein>
<comment type="caution">
    <text evidence="2">The sequence shown here is derived from an EMBL/GenBank/DDBJ whole genome shotgun (WGS) entry which is preliminary data.</text>
</comment>
<dbReference type="InterPro" id="IPR011009">
    <property type="entry name" value="Kinase-like_dom_sf"/>
</dbReference>
<accession>A0A4Y7SUS7</accession>
<keyword evidence="3" id="KW-1185">Reference proteome</keyword>
<dbReference type="PANTHER" id="PTHR38248">
    <property type="entry name" value="FUNK1 6"/>
    <property type="match status" value="1"/>
</dbReference>
<reference evidence="2 3" key="1">
    <citation type="journal article" date="2019" name="Nat. Ecol. Evol.">
        <title>Megaphylogeny resolves global patterns of mushroom evolution.</title>
        <authorList>
            <person name="Varga T."/>
            <person name="Krizsan K."/>
            <person name="Foldi C."/>
            <person name="Dima B."/>
            <person name="Sanchez-Garcia M."/>
            <person name="Sanchez-Ramirez S."/>
            <person name="Szollosi G.J."/>
            <person name="Szarkandi J.G."/>
            <person name="Papp V."/>
            <person name="Albert L."/>
            <person name="Andreopoulos W."/>
            <person name="Angelini C."/>
            <person name="Antonin V."/>
            <person name="Barry K.W."/>
            <person name="Bougher N.L."/>
            <person name="Buchanan P."/>
            <person name="Buyck B."/>
            <person name="Bense V."/>
            <person name="Catcheside P."/>
            <person name="Chovatia M."/>
            <person name="Cooper J."/>
            <person name="Damon W."/>
            <person name="Desjardin D."/>
            <person name="Finy P."/>
            <person name="Geml J."/>
            <person name="Haridas S."/>
            <person name="Hughes K."/>
            <person name="Justo A."/>
            <person name="Karasinski D."/>
            <person name="Kautmanova I."/>
            <person name="Kiss B."/>
            <person name="Kocsube S."/>
            <person name="Kotiranta H."/>
            <person name="LaButti K.M."/>
            <person name="Lechner B.E."/>
            <person name="Liimatainen K."/>
            <person name="Lipzen A."/>
            <person name="Lukacs Z."/>
            <person name="Mihaltcheva S."/>
            <person name="Morgado L.N."/>
            <person name="Niskanen T."/>
            <person name="Noordeloos M.E."/>
            <person name="Ohm R.A."/>
            <person name="Ortiz-Santana B."/>
            <person name="Ovrebo C."/>
            <person name="Racz N."/>
            <person name="Riley R."/>
            <person name="Savchenko A."/>
            <person name="Shiryaev A."/>
            <person name="Soop K."/>
            <person name="Spirin V."/>
            <person name="Szebenyi C."/>
            <person name="Tomsovsky M."/>
            <person name="Tulloss R.E."/>
            <person name="Uehling J."/>
            <person name="Grigoriev I.V."/>
            <person name="Vagvolgyi C."/>
            <person name="Papp T."/>
            <person name="Martin F.M."/>
            <person name="Miettinen O."/>
            <person name="Hibbett D.S."/>
            <person name="Nagy L.G."/>
        </authorList>
    </citation>
    <scope>NUCLEOTIDE SEQUENCE [LARGE SCALE GENOMIC DNA]</scope>
    <source>
        <strain evidence="2 3">FP101781</strain>
    </source>
</reference>